<proteinExistence type="inferred from homology"/>
<feature type="region of interest" description="Disordered" evidence="5">
    <location>
        <begin position="1"/>
        <end position="36"/>
    </location>
</feature>
<evidence type="ECO:0000256" key="2">
    <source>
        <dbReference type="ARBA" id="ARBA00005278"/>
    </source>
</evidence>
<feature type="transmembrane region" description="Helical" evidence="6">
    <location>
        <begin position="457"/>
        <end position="483"/>
    </location>
</feature>
<dbReference type="RefSeq" id="WP_063965075.1">
    <property type="nucleotide sequence ID" value="NZ_LQWY01000014.1"/>
</dbReference>
<reference evidence="7 8" key="1">
    <citation type="submission" date="2016-01" db="EMBL/GenBank/DDBJ databases">
        <title>Investigation of taxonomic status of Bacillus aminovorans.</title>
        <authorList>
            <person name="Verma A."/>
            <person name="Pal Y."/>
            <person name="Krishnamurthi S."/>
        </authorList>
    </citation>
    <scope>NUCLEOTIDE SEQUENCE [LARGE SCALE GENOMIC DNA]</scope>
    <source>
        <strain evidence="7 8">DSM 1314</strain>
    </source>
</reference>
<dbReference type="Pfam" id="PF03323">
    <property type="entry name" value="GerA"/>
    <property type="match status" value="1"/>
</dbReference>
<protein>
    <submittedName>
        <fullName evidence="7">Spore gernimation protein KB</fullName>
    </submittedName>
</protein>
<organism evidence="7 8">
    <name type="scientific">Domibacillus aminovorans</name>
    <dbReference type="NCBI Taxonomy" id="29332"/>
    <lineage>
        <taxon>Bacteria</taxon>
        <taxon>Bacillati</taxon>
        <taxon>Bacillota</taxon>
        <taxon>Bacilli</taxon>
        <taxon>Bacillales</taxon>
        <taxon>Bacillaceae</taxon>
        <taxon>Domibacillus</taxon>
    </lineage>
</organism>
<keyword evidence="8" id="KW-1185">Reference proteome</keyword>
<comment type="subcellular location">
    <subcellularLocation>
        <location evidence="4">Cell membrane</location>
    </subcellularLocation>
    <subcellularLocation>
        <location evidence="1">Membrane</location>
        <topology evidence="1">Multi-pass membrane protein</topology>
    </subcellularLocation>
</comment>
<keyword evidence="6" id="KW-1133">Transmembrane helix</keyword>
<evidence type="ECO:0000256" key="3">
    <source>
        <dbReference type="ARBA" id="ARBA00023136"/>
    </source>
</evidence>
<evidence type="ECO:0000313" key="7">
    <source>
        <dbReference type="EMBL" id="OAH61929.1"/>
    </source>
</evidence>
<evidence type="ECO:0000256" key="1">
    <source>
        <dbReference type="ARBA" id="ARBA00004141"/>
    </source>
</evidence>
<feature type="transmembrane region" description="Helical" evidence="6">
    <location>
        <begin position="402"/>
        <end position="421"/>
    </location>
</feature>
<evidence type="ECO:0000313" key="8">
    <source>
        <dbReference type="Proteomes" id="UP000076935"/>
    </source>
</evidence>
<keyword evidence="6" id="KW-0812">Transmembrane</keyword>
<dbReference type="STRING" id="29332.AWH48_16585"/>
<dbReference type="EMBL" id="LQWY01000014">
    <property type="protein sequence ID" value="OAH61929.1"/>
    <property type="molecule type" value="Genomic_DNA"/>
</dbReference>
<feature type="transmembrane region" description="Helical" evidence="6">
    <location>
        <begin position="296"/>
        <end position="317"/>
    </location>
</feature>
<feature type="transmembrane region" description="Helical" evidence="6">
    <location>
        <begin position="338"/>
        <end position="357"/>
    </location>
</feature>
<name>A0A177L839_9BACI</name>
<dbReference type="GO" id="GO:0009847">
    <property type="term" value="P:spore germination"/>
    <property type="evidence" value="ECO:0007669"/>
    <property type="project" value="UniProtKB-UniRule"/>
</dbReference>
<evidence type="ECO:0000256" key="4">
    <source>
        <dbReference type="PIRNR" id="PIRNR005690"/>
    </source>
</evidence>
<evidence type="ECO:0000256" key="6">
    <source>
        <dbReference type="SAM" id="Phobius"/>
    </source>
</evidence>
<dbReference type="Proteomes" id="UP000076935">
    <property type="component" value="Unassembled WGS sequence"/>
</dbReference>
<dbReference type="PIRSF" id="PIRSF005690">
    <property type="entry name" value="GerBA"/>
    <property type="match status" value="1"/>
</dbReference>
<feature type="compositionally biased region" description="Basic and acidic residues" evidence="5">
    <location>
        <begin position="552"/>
        <end position="561"/>
    </location>
</feature>
<dbReference type="InterPro" id="IPR050768">
    <property type="entry name" value="UPF0353/GerABKA_families"/>
</dbReference>
<sequence>MLSFFKQKKNRSNPQQPKEEIYAHKQKKNRSDPQQPKEEIYAQKSSVMIDFSLSKNLEDIKRITGNSPDIVIRKVKIGDQAKTDAAVLFVKGLVDSRAVDEFFIESIMKSNHLQEKRTPEDLMGLITDEVIPLGQAQSMRNQEEIVDSLMAGNTLILIDGIDEVLTAGTQGGEKRAIQEPTTHISIRGSKEGFTETNETNIAMVRRIIKSPDLWVESMTIGQVTKTDVSIMYLKGVAKEDIVQEVRTRLNRIDIDGILESGYVEQLIEDQTMTPFPTIDNTERPDMVAANLLEGRIAILINGTPFVLLVPALFVGFFQTIEDYSSRVDIANGLRFLRVLAFFISLVGPALYVAATTFHQEMIPTQLVFIIAAQREAVPFPAVVEALIMELTFEILREAGLRLPKAIGSTVSIVGALVIGQAAVQAGIVSPAMVIVVSVTAIASFATPAYGMAISARLIRFAFIISAATFGFFGLILAFFLMIVHLCGLRSFGVPYMSPFAPFSPSDFKETFFRRPLWAMNERPRMAVGKNVTRQGENQKPQPPLSREMIMTDQKEGDTHES</sequence>
<dbReference type="PANTHER" id="PTHR22550:SF5">
    <property type="entry name" value="LEUCINE ZIPPER PROTEIN 4"/>
    <property type="match status" value="1"/>
</dbReference>
<feature type="transmembrane region" description="Helical" evidence="6">
    <location>
        <begin position="427"/>
        <end position="445"/>
    </location>
</feature>
<dbReference type="AlphaFoldDB" id="A0A177L839"/>
<dbReference type="InterPro" id="IPR004995">
    <property type="entry name" value="Spore_Ger"/>
</dbReference>
<feature type="region of interest" description="Disordered" evidence="5">
    <location>
        <begin position="527"/>
        <end position="561"/>
    </location>
</feature>
<comment type="caution">
    <text evidence="7">The sequence shown here is derived from an EMBL/GenBank/DDBJ whole genome shotgun (WGS) entry which is preliminary data.</text>
</comment>
<dbReference type="GO" id="GO:0005886">
    <property type="term" value="C:plasma membrane"/>
    <property type="evidence" value="ECO:0007669"/>
    <property type="project" value="UniProtKB-SubCell"/>
</dbReference>
<accession>A0A177L839</accession>
<dbReference type="PANTHER" id="PTHR22550">
    <property type="entry name" value="SPORE GERMINATION PROTEIN"/>
    <property type="match status" value="1"/>
</dbReference>
<comment type="similarity">
    <text evidence="2 4">Belongs to the GerABKA family.</text>
</comment>
<evidence type="ECO:0000256" key="5">
    <source>
        <dbReference type="SAM" id="MobiDB-lite"/>
    </source>
</evidence>
<gene>
    <name evidence="7" type="ORF">AWH49_10930</name>
</gene>
<feature type="compositionally biased region" description="Basic residues" evidence="5">
    <location>
        <begin position="1"/>
        <end position="11"/>
    </location>
</feature>
<feature type="compositionally biased region" description="Basic and acidic residues" evidence="5">
    <location>
        <begin position="17"/>
        <end position="36"/>
    </location>
</feature>
<keyword evidence="3 4" id="KW-0472">Membrane</keyword>